<dbReference type="PATRIC" id="fig|941280.3.peg.54"/>
<dbReference type="EMBL" id="CP015085">
    <property type="protein sequence ID" value="ANK01315.1"/>
    <property type="molecule type" value="Genomic_DNA"/>
</dbReference>
<reference evidence="2 3" key="1">
    <citation type="submission" date="2016-03" db="EMBL/GenBank/DDBJ databases">
        <title>Genome Sequence and Comparative Pathogenic Determinants of Uropathogenic Escherichia coli O25b:H4, a Clinical Isolate from Saudi Arabia.</title>
        <authorList>
            <person name="Alyamani E.A.J."/>
            <person name="Khiyami M.A."/>
            <person name="Booq R.Y."/>
            <person name="Bahwerth F.S."/>
            <person name="Vaisvil B."/>
            <person name="Schmitt D.P."/>
            <person name="Kapatral V."/>
        </authorList>
    </citation>
    <scope>NUCLEOTIDE SEQUENCE [LARGE SCALE GENOMIC DNA]</scope>
    <source>
        <strain evidence="2 3">O25b:H4</strain>
    </source>
</reference>
<gene>
    <name evidence="2" type="ORF">WLH_00054</name>
</gene>
<protein>
    <submittedName>
        <fullName evidence="2">Uncharacterized protein</fullName>
    </submittedName>
</protein>
<dbReference type="AlphaFoldDB" id="A0A192C5X2"/>
<evidence type="ECO:0000256" key="1">
    <source>
        <dbReference type="SAM" id="MobiDB-lite"/>
    </source>
</evidence>
<sequence>MMMGTGSGAKQVNGEHSTRGNKKLTVAISPLAGFSAPSVPEHNRRSIISML</sequence>
<evidence type="ECO:0000313" key="2">
    <source>
        <dbReference type="EMBL" id="ANK01315.1"/>
    </source>
</evidence>
<proteinExistence type="predicted"/>
<accession>A0A192C5X2</accession>
<dbReference type="Proteomes" id="UP000183316">
    <property type="component" value="Chromosome"/>
</dbReference>
<feature type="region of interest" description="Disordered" evidence="1">
    <location>
        <begin position="1"/>
        <end position="21"/>
    </location>
</feature>
<name>A0A192C5X2_ECO25</name>
<organism evidence="2 3">
    <name type="scientific">Escherichia coli O25b:H4</name>
    <dbReference type="NCBI Taxonomy" id="941280"/>
    <lineage>
        <taxon>Bacteria</taxon>
        <taxon>Pseudomonadati</taxon>
        <taxon>Pseudomonadota</taxon>
        <taxon>Gammaproteobacteria</taxon>
        <taxon>Enterobacterales</taxon>
        <taxon>Enterobacteriaceae</taxon>
        <taxon>Escherichia</taxon>
    </lineage>
</organism>
<evidence type="ECO:0000313" key="3">
    <source>
        <dbReference type="Proteomes" id="UP000183316"/>
    </source>
</evidence>